<protein>
    <recommendedName>
        <fullName evidence="4">Tetratricopeptide repeat protein</fullName>
    </recommendedName>
</protein>
<dbReference type="SMART" id="SM00028">
    <property type="entry name" value="TPR"/>
    <property type="match status" value="2"/>
</dbReference>
<evidence type="ECO:0000313" key="3">
    <source>
        <dbReference type="Proteomes" id="UP001321450"/>
    </source>
</evidence>
<dbReference type="SUPFAM" id="SSF48452">
    <property type="entry name" value="TPR-like"/>
    <property type="match status" value="1"/>
</dbReference>
<dbReference type="Pfam" id="PF13414">
    <property type="entry name" value="TPR_11"/>
    <property type="match status" value="1"/>
</dbReference>
<reference evidence="3" key="1">
    <citation type="journal article" date="2024" name="Int. J. Syst. Evol. Microbiol.">
        <title>Methylomarinovum tepidoasis sp. nov., a moderately thermophilic methanotroph of the family Methylothermaceae isolated from a deep-sea hydrothermal field.</title>
        <authorList>
            <person name="Hirayama H."/>
            <person name="Takaki Y."/>
            <person name="Abe M."/>
            <person name="Miyazaki M."/>
            <person name="Uematsu K."/>
            <person name="Matsui Y."/>
            <person name="Takai K."/>
        </authorList>
    </citation>
    <scope>NUCLEOTIDE SEQUENCE [LARGE SCALE GENOMIC DNA]</scope>
    <source>
        <strain evidence="3">IN45</strain>
    </source>
</reference>
<evidence type="ECO:0000256" key="1">
    <source>
        <dbReference type="PROSITE-ProRule" id="PRU00339"/>
    </source>
</evidence>
<dbReference type="KEGG" id="meiy:MIN45_P2170"/>
<dbReference type="InterPro" id="IPR011990">
    <property type="entry name" value="TPR-like_helical_dom_sf"/>
</dbReference>
<dbReference type="Gene3D" id="1.25.40.10">
    <property type="entry name" value="Tetratricopeptide repeat domain"/>
    <property type="match status" value="1"/>
</dbReference>
<keyword evidence="1" id="KW-0802">TPR repeat</keyword>
<dbReference type="InterPro" id="IPR019734">
    <property type="entry name" value="TPR_rpt"/>
</dbReference>
<sequence length="143" mass="16423">MKGSAPGEHAHHFCHGLKYLIRARRAVGNKQKKRQALKGALNEFGYVETHTKNPHGVLLPYVALYKGDAFLQLGRRPEALREYLKAIRLRPKFPQAYAKLAKLYQEMGQIDKAAKVLRYGIRKTHTKSLVHQLQRLNKDPKTK</sequence>
<evidence type="ECO:0008006" key="4">
    <source>
        <dbReference type="Google" id="ProtNLM"/>
    </source>
</evidence>
<proteinExistence type="predicted"/>
<dbReference type="PROSITE" id="PS50005">
    <property type="entry name" value="TPR"/>
    <property type="match status" value="1"/>
</dbReference>
<dbReference type="AlphaFoldDB" id="A0AAU9CQ60"/>
<dbReference type="EMBL" id="AP024718">
    <property type="protein sequence ID" value="BCX89797.1"/>
    <property type="molecule type" value="Genomic_DNA"/>
</dbReference>
<evidence type="ECO:0000313" key="2">
    <source>
        <dbReference type="EMBL" id="BCX89797.1"/>
    </source>
</evidence>
<feature type="repeat" description="TPR" evidence="1">
    <location>
        <begin position="60"/>
        <end position="93"/>
    </location>
</feature>
<name>A0AAU9CQ60_9GAMM</name>
<organism evidence="2 3">
    <name type="scientific">Methylomarinovum tepidoasis</name>
    <dbReference type="NCBI Taxonomy" id="2840183"/>
    <lineage>
        <taxon>Bacteria</taxon>
        <taxon>Pseudomonadati</taxon>
        <taxon>Pseudomonadota</taxon>
        <taxon>Gammaproteobacteria</taxon>
        <taxon>Methylococcales</taxon>
        <taxon>Methylothermaceae</taxon>
        <taxon>Methylomarinovum</taxon>
    </lineage>
</organism>
<dbReference type="Proteomes" id="UP001321450">
    <property type="component" value="Chromosome"/>
</dbReference>
<keyword evidence="3" id="KW-1185">Reference proteome</keyword>
<accession>A0AAU9CQ60</accession>
<gene>
    <name evidence="2" type="ORF">MIN45_P2170</name>
</gene>